<dbReference type="Proteomes" id="UP000238949">
    <property type="component" value="Unassembled WGS sequence"/>
</dbReference>
<dbReference type="Pfam" id="PF14508">
    <property type="entry name" value="GH97_N"/>
    <property type="match status" value="1"/>
</dbReference>
<feature type="domain" description="Glycosyl-hydrolase 97 N-terminal" evidence="1">
    <location>
        <begin position="29"/>
        <end position="86"/>
    </location>
</feature>
<name>A0A2S9VBJ6_9ALTE</name>
<dbReference type="RefSeq" id="WP_105934396.1">
    <property type="nucleotide sequence ID" value="NZ_PVNP01000083.1"/>
</dbReference>
<protein>
    <recommendedName>
        <fullName evidence="1">Glycosyl-hydrolase 97 N-terminal domain-containing protein</fullName>
    </recommendedName>
</protein>
<reference evidence="3" key="1">
    <citation type="journal article" date="2020" name="Int. J. Syst. Evol. Microbiol.">
        <title>Alteromonas alba sp. nov., a marine bacterium isolated from the seawater of the West Pacific Ocean.</title>
        <authorList>
            <person name="Sun C."/>
            <person name="Wu Y.-H."/>
            <person name="Xamxidin M."/>
            <person name="Cheng H."/>
            <person name="Xu X.-W."/>
        </authorList>
    </citation>
    <scope>NUCLEOTIDE SEQUENCE [LARGE SCALE GENOMIC DNA]</scope>
    <source>
        <strain evidence="3">190</strain>
    </source>
</reference>
<organism evidence="2 3">
    <name type="scientific">Alteromonas alba</name>
    <dbReference type="NCBI Taxonomy" id="2079529"/>
    <lineage>
        <taxon>Bacteria</taxon>
        <taxon>Pseudomonadati</taxon>
        <taxon>Pseudomonadota</taxon>
        <taxon>Gammaproteobacteria</taxon>
        <taxon>Alteromonadales</taxon>
        <taxon>Alteromonadaceae</taxon>
        <taxon>Alteromonas/Salinimonas group</taxon>
        <taxon>Alteromonas</taxon>
    </lineage>
</organism>
<comment type="caution">
    <text evidence="2">The sequence shown here is derived from an EMBL/GenBank/DDBJ whole genome shotgun (WGS) entry which is preliminary data.</text>
</comment>
<dbReference type="AlphaFoldDB" id="A0A2S9VBJ6"/>
<accession>A0A2S9VBJ6</accession>
<dbReference type="Gene3D" id="2.70.98.10">
    <property type="match status" value="1"/>
</dbReference>
<keyword evidence="3" id="KW-1185">Reference proteome</keyword>
<evidence type="ECO:0000259" key="1">
    <source>
        <dbReference type="Pfam" id="PF14508"/>
    </source>
</evidence>
<sequence length="100" mass="10991">MIRYGLILPICLATVITPRTALAELLETIKGPDKHLAVSLSLSEGKPHYSVTYKGEVFLESSPLGLNSSIGDFSQNLTYIDSERNVILDPGQDRTFVKLL</sequence>
<proteinExistence type="predicted"/>
<dbReference type="GO" id="GO:0030246">
    <property type="term" value="F:carbohydrate binding"/>
    <property type="evidence" value="ECO:0007669"/>
    <property type="project" value="InterPro"/>
</dbReference>
<dbReference type="InterPro" id="IPR029486">
    <property type="entry name" value="GH97_N"/>
</dbReference>
<gene>
    <name evidence="2" type="ORF">C6Y40_09455</name>
</gene>
<dbReference type="InterPro" id="IPR014718">
    <property type="entry name" value="GH-type_carb-bd"/>
</dbReference>
<dbReference type="EMBL" id="PVNP01000083">
    <property type="protein sequence ID" value="PRO73813.1"/>
    <property type="molecule type" value="Genomic_DNA"/>
</dbReference>
<evidence type="ECO:0000313" key="3">
    <source>
        <dbReference type="Proteomes" id="UP000238949"/>
    </source>
</evidence>
<evidence type="ECO:0000313" key="2">
    <source>
        <dbReference type="EMBL" id="PRO73813.1"/>
    </source>
</evidence>